<dbReference type="Pfam" id="PF13577">
    <property type="entry name" value="SnoaL_4"/>
    <property type="match status" value="1"/>
</dbReference>
<sequence length="173" mass="19964">MFLFCCIKNYSSMEIEKKLQYLLDRFEIQDVITKYSFGQDLHQGEDRNVQEVWKDVFTDDAVLDFQAAGNPPTNYQNMIKIMRGDGVHNGNMSSFSNWQHLMGNPVVEIIGNEASARTDLWATHKGRIDVGIPNQSLYVAGAFSDELVKTDHGWRICYRKLEIHFMDNIHTVQ</sequence>
<dbReference type="SUPFAM" id="SSF54427">
    <property type="entry name" value="NTF2-like"/>
    <property type="match status" value="1"/>
</dbReference>
<dbReference type="AlphaFoldDB" id="A0A5P2G691"/>
<dbReference type="InterPro" id="IPR037401">
    <property type="entry name" value="SnoaL-like"/>
</dbReference>
<evidence type="ECO:0000313" key="2">
    <source>
        <dbReference type="EMBL" id="QES88713.1"/>
    </source>
</evidence>
<keyword evidence="3" id="KW-1185">Reference proteome</keyword>
<gene>
    <name evidence="2" type="ORF">E0W69_008630</name>
</gene>
<dbReference type="OrthoDB" id="1492465at2"/>
<protein>
    <submittedName>
        <fullName evidence="2">Nuclear transport factor 2 family protein</fullName>
    </submittedName>
</protein>
<proteinExistence type="predicted"/>
<dbReference type="InterPro" id="IPR032710">
    <property type="entry name" value="NTF2-like_dom_sf"/>
</dbReference>
<feature type="domain" description="SnoaL-like" evidence="1">
    <location>
        <begin position="21"/>
        <end position="160"/>
    </location>
</feature>
<dbReference type="Proteomes" id="UP000292424">
    <property type="component" value="Chromosome"/>
</dbReference>
<dbReference type="Gene3D" id="3.10.450.50">
    <property type="match status" value="1"/>
</dbReference>
<reference evidence="2 3" key="1">
    <citation type="submission" date="2019-09" db="EMBL/GenBank/DDBJ databases">
        <title>Complete genome sequence of Arachidicoccus sp. B3-10 isolated from apple orchard soil.</title>
        <authorList>
            <person name="Kim H.S."/>
            <person name="Han K.-I."/>
            <person name="Suh M.K."/>
            <person name="Lee K.C."/>
            <person name="Eom M.K."/>
            <person name="Kim J.-S."/>
            <person name="Kang S.W."/>
            <person name="Sin Y."/>
            <person name="Lee J.-S."/>
        </authorList>
    </citation>
    <scope>NUCLEOTIDE SEQUENCE [LARGE SCALE GENOMIC DNA]</scope>
    <source>
        <strain evidence="2 3">B3-10</strain>
    </source>
</reference>
<dbReference type="EMBL" id="CP044016">
    <property type="protein sequence ID" value="QES88713.1"/>
    <property type="molecule type" value="Genomic_DNA"/>
</dbReference>
<accession>A0A5P2G691</accession>
<organism evidence="2 3">
    <name type="scientific">Rhizosphaericola mali</name>
    <dbReference type="NCBI Taxonomy" id="2545455"/>
    <lineage>
        <taxon>Bacteria</taxon>
        <taxon>Pseudomonadati</taxon>
        <taxon>Bacteroidota</taxon>
        <taxon>Chitinophagia</taxon>
        <taxon>Chitinophagales</taxon>
        <taxon>Chitinophagaceae</taxon>
        <taxon>Rhizosphaericola</taxon>
    </lineage>
</organism>
<name>A0A5P2G691_9BACT</name>
<evidence type="ECO:0000313" key="3">
    <source>
        <dbReference type="Proteomes" id="UP000292424"/>
    </source>
</evidence>
<evidence type="ECO:0000259" key="1">
    <source>
        <dbReference type="Pfam" id="PF13577"/>
    </source>
</evidence>
<dbReference type="KEGG" id="arac:E0W69_008630"/>